<evidence type="ECO:0000256" key="1">
    <source>
        <dbReference type="ARBA" id="ARBA00004123"/>
    </source>
</evidence>
<evidence type="ECO:0000256" key="4">
    <source>
        <dbReference type="ARBA" id="ARBA00023015"/>
    </source>
</evidence>
<keyword evidence="4 9" id="KW-0805">Transcription regulation</keyword>
<name>A0A1W2TIY4_ROSNE</name>
<comment type="subunit">
    <text evidence="9">Component of the Mediator complex.</text>
</comment>
<organism evidence="11">
    <name type="scientific">Rosellinia necatrix</name>
    <name type="common">White root-rot fungus</name>
    <dbReference type="NCBI Taxonomy" id="77044"/>
    <lineage>
        <taxon>Eukaryota</taxon>
        <taxon>Fungi</taxon>
        <taxon>Dikarya</taxon>
        <taxon>Ascomycota</taxon>
        <taxon>Pezizomycotina</taxon>
        <taxon>Sordariomycetes</taxon>
        <taxon>Xylariomycetidae</taxon>
        <taxon>Xylariales</taxon>
        <taxon>Xylariaceae</taxon>
        <taxon>Rosellinia</taxon>
    </lineage>
</organism>
<accession>A0A1W2TIY4</accession>
<dbReference type="GO" id="GO:0003712">
    <property type="term" value="F:transcription coregulator activity"/>
    <property type="evidence" value="ECO:0007669"/>
    <property type="project" value="InterPro"/>
</dbReference>
<comment type="subcellular location">
    <subcellularLocation>
        <location evidence="1 9">Nucleus</location>
    </subcellularLocation>
</comment>
<evidence type="ECO:0000256" key="2">
    <source>
        <dbReference type="ARBA" id="ARBA00005716"/>
    </source>
</evidence>
<dbReference type="OMA" id="WAPIEAN"/>
<keyword evidence="6 9" id="KW-0804">Transcription</keyword>
<keyword evidence="5 9" id="KW-0010">Activator</keyword>
<dbReference type="OrthoDB" id="5329317at2759"/>
<dbReference type="GO" id="GO:0006357">
    <property type="term" value="P:regulation of transcription by RNA polymerase II"/>
    <property type="evidence" value="ECO:0007669"/>
    <property type="project" value="InterPro"/>
</dbReference>
<comment type="similarity">
    <text evidence="2 9">Belongs to the Mediator complex subunit 8 family.</text>
</comment>
<dbReference type="PANTHER" id="PTHR13074">
    <property type="entry name" value="MEDIATOR OF RNA POLYMERASE II TRANSCRIPTION SUBUNIT 8"/>
    <property type="match status" value="1"/>
</dbReference>
<dbReference type="GO" id="GO:0070847">
    <property type="term" value="C:core mediator complex"/>
    <property type="evidence" value="ECO:0007669"/>
    <property type="project" value="TreeGrafter"/>
</dbReference>
<dbReference type="EMBL" id="DF977460">
    <property type="protein sequence ID" value="GAP88144.2"/>
    <property type="molecule type" value="Genomic_DNA"/>
</dbReference>
<evidence type="ECO:0000256" key="6">
    <source>
        <dbReference type="ARBA" id="ARBA00023163"/>
    </source>
</evidence>
<sequence length="255" mass="27990">MSSLGLSQEELKSVEQTRQRLSQLSASLNSLKNDVFNSNPLPNADSLQASADILNNNIHAILEVLAQNNELFSRVAIHPSTNFPGRTQENILLQLLRKKPEPEVEAAMDEGTKTLANIPLPGPVQFSATTNPDKEKENALEEVWSAARHACQERIAEYVMNEEGDAFTAEEHEMGVENVRTGLLRSFDDESEDDDDDDEMDVDEVNGVPPKGNTDPDVMIIDRPLPPPAPAVSIQEVAGTTLDIVLRLATRGQLT</sequence>
<dbReference type="GO" id="GO:0000978">
    <property type="term" value="F:RNA polymerase II cis-regulatory region sequence-specific DNA binding"/>
    <property type="evidence" value="ECO:0007669"/>
    <property type="project" value="TreeGrafter"/>
</dbReference>
<dbReference type="Proteomes" id="UP000054516">
    <property type="component" value="Unassembled WGS sequence"/>
</dbReference>
<comment type="function">
    <text evidence="9">Component of the Mediator complex, a coactivator involved in the regulated transcription of nearly all RNA polymerase II-dependent genes. Mediator functions as a bridge to convey information from gene-specific regulatory proteins to the basal RNA polymerase II transcription machinery. Mediator is recruited to promoters by direct interactions with regulatory proteins and serves as a scaffold for the assembly of a functional preinitiation complex with RNA polymerase II and the general transcription factors.</text>
</comment>
<evidence type="ECO:0000256" key="8">
    <source>
        <dbReference type="ARBA" id="ARBA00031261"/>
    </source>
</evidence>
<reference evidence="11" key="1">
    <citation type="submission" date="2016-03" db="EMBL/GenBank/DDBJ databases">
        <title>Draft genome sequence of Rosellinia necatrix.</title>
        <authorList>
            <person name="Kanematsu S."/>
        </authorList>
    </citation>
    <scope>NUCLEOTIDE SEQUENCE [LARGE SCALE GENOMIC DNA]</scope>
    <source>
        <strain evidence="11">W97</strain>
    </source>
</reference>
<evidence type="ECO:0000256" key="5">
    <source>
        <dbReference type="ARBA" id="ARBA00023159"/>
    </source>
</evidence>
<evidence type="ECO:0000256" key="3">
    <source>
        <dbReference type="ARBA" id="ARBA00020637"/>
    </source>
</evidence>
<dbReference type="Gene3D" id="1.20.58.1710">
    <property type="match status" value="1"/>
</dbReference>
<proteinExistence type="inferred from homology"/>
<feature type="region of interest" description="Disordered" evidence="10">
    <location>
        <begin position="187"/>
        <end position="225"/>
    </location>
</feature>
<dbReference type="AlphaFoldDB" id="A0A1W2TIY4"/>
<keyword evidence="7 9" id="KW-0539">Nucleus</keyword>
<evidence type="ECO:0000256" key="7">
    <source>
        <dbReference type="ARBA" id="ARBA00023242"/>
    </source>
</evidence>
<dbReference type="PANTHER" id="PTHR13074:SF9">
    <property type="entry name" value="MEDIATOR OF RNA POLYMERASE II TRANSCRIPTION SUBUNIT 8"/>
    <property type="match status" value="1"/>
</dbReference>
<feature type="compositionally biased region" description="Acidic residues" evidence="10">
    <location>
        <begin position="189"/>
        <end position="204"/>
    </location>
</feature>
<protein>
    <recommendedName>
        <fullName evidence="3 9">Mediator of RNA polymerase II transcription subunit 8</fullName>
    </recommendedName>
    <alternativeName>
        <fullName evidence="8 9">Mediator complex subunit 8</fullName>
    </alternativeName>
</protein>
<dbReference type="Gene3D" id="6.10.250.2610">
    <property type="match status" value="1"/>
</dbReference>
<dbReference type="GO" id="GO:0016592">
    <property type="term" value="C:mediator complex"/>
    <property type="evidence" value="ECO:0007669"/>
    <property type="project" value="InterPro"/>
</dbReference>
<dbReference type="Pfam" id="PF10232">
    <property type="entry name" value="Med8"/>
    <property type="match status" value="1"/>
</dbReference>
<gene>
    <name evidence="9" type="primary">MED8</name>
    <name evidence="11" type="ORF">SAMD00023353_1500870</name>
</gene>
<evidence type="ECO:0000313" key="12">
    <source>
        <dbReference type="Proteomes" id="UP000054516"/>
    </source>
</evidence>
<evidence type="ECO:0000313" key="11">
    <source>
        <dbReference type="EMBL" id="GAP88144.2"/>
    </source>
</evidence>
<keyword evidence="12" id="KW-1185">Reference proteome</keyword>
<evidence type="ECO:0000256" key="9">
    <source>
        <dbReference type="RuleBase" id="RU364144"/>
    </source>
</evidence>
<dbReference type="InterPro" id="IPR019364">
    <property type="entry name" value="Mediatior_Med8_fun/met"/>
</dbReference>
<evidence type="ECO:0000256" key="10">
    <source>
        <dbReference type="SAM" id="MobiDB-lite"/>
    </source>
</evidence>